<comment type="caution">
    <text evidence="5">The sequence shown here is derived from an EMBL/GenBank/DDBJ whole genome shotgun (WGS) entry which is preliminary data.</text>
</comment>
<evidence type="ECO:0000256" key="2">
    <source>
        <dbReference type="ARBA" id="ARBA00023125"/>
    </source>
</evidence>
<dbReference type="Gene3D" id="2.60.120.10">
    <property type="entry name" value="Jelly Rolls"/>
    <property type="match status" value="1"/>
</dbReference>
<dbReference type="InterPro" id="IPR011051">
    <property type="entry name" value="RmlC_Cupin_sf"/>
</dbReference>
<dbReference type="PROSITE" id="PS01124">
    <property type="entry name" value="HTH_ARAC_FAMILY_2"/>
    <property type="match status" value="1"/>
</dbReference>
<dbReference type="Gene3D" id="1.10.10.60">
    <property type="entry name" value="Homeodomain-like"/>
    <property type="match status" value="1"/>
</dbReference>
<dbReference type="PANTHER" id="PTHR11019:SF199">
    <property type="entry name" value="HTH-TYPE TRANSCRIPTIONAL REGULATOR NIMR"/>
    <property type="match status" value="1"/>
</dbReference>
<keyword evidence="6" id="KW-1185">Reference proteome</keyword>
<keyword evidence="1" id="KW-0805">Transcription regulation</keyword>
<evidence type="ECO:0000313" key="5">
    <source>
        <dbReference type="EMBL" id="MDC0684201.1"/>
    </source>
</evidence>
<proteinExistence type="predicted"/>
<dbReference type="Pfam" id="PF12833">
    <property type="entry name" value="HTH_18"/>
    <property type="match status" value="1"/>
</dbReference>
<dbReference type="InterPro" id="IPR009057">
    <property type="entry name" value="Homeodomain-like_sf"/>
</dbReference>
<dbReference type="InterPro" id="IPR020449">
    <property type="entry name" value="Tscrpt_reg_AraC-type_HTH"/>
</dbReference>
<dbReference type="SUPFAM" id="SSF46689">
    <property type="entry name" value="Homeodomain-like"/>
    <property type="match status" value="1"/>
</dbReference>
<name>A0ABT5CGJ3_9BACT</name>
<protein>
    <submittedName>
        <fullName evidence="5">Helix-turn-helix transcriptional regulator</fullName>
    </submittedName>
</protein>
<keyword evidence="2" id="KW-0238">DNA-binding</keyword>
<accession>A0ABT5CGJ3</accession>
<evidence type="ECO:0000313" key="6">
    <source>
        <dbReference type="Proteomes" id="UP001217485"/>
    </source>
</evidence>
<feature type="domain" description="HTH araC/xylS-type" evidence="4">
    <location>
        <begin position="171"/>
        <end position="268"/>
    </location>
</feature>
<dbReference type="EMBL" id="JAQNDK010000005">
    <property type="protein sequence ID" value="MDC0684201.1"/>
    <property type="molecule type" value="Genomic_DNA"/>
</dbReference>
<sequence>MAEAMESLSRRFAFEDRGRWRSTLARPANAVGLSMVTGGLESEFHSHRESQLFFLERGEVTCEASNALWIIPPRSALWIPGGVLHKIRGRAPLEGYGVFMEPDAAPNLPAECCAVSVTPLFRELLVRLAARPALYDLDGPDARLVAVLFDELAAATIEKHRLPMPADQRLRKLVDAMAENPADGATMGTWARRIGVGERTLNRLLVRETGLSFGRWRQQLHIVLALQRLSRGASVQSVASDLGYESASSFVTMFRKALGASPARYMARRLGRLTLDQGAQP</sequence>
<dbReference type="Proteomes" id="UP001217485">
    <property type="component" value="Unassembled WGS sequence"/>
</dbReference>
<reference evidence="5 6" key="1">
    <citation type="submission" date="2023-01" db="EMBL/GenBank/DDBJ databases">
        <title>Minimal conservation of predation-associated metabolite biosynthetic gene clusters underscores biosynthetic potential of Myxococcota including descriptions for ten novel species: Archangium lansinium sp. nov., Myxococcus landrumus sp. nov., Nannocystis bai.</title>
        <authorList>
            <person name="Ahearne A."/>
            <person name="Stevens C."/>
            <person name="Dowd S."/>
        </authorList>
    </citation>
    <scope>NUCLEOTIDE SEQUENCE [LARGE SCALE GENOMIC DNA]</scope>
    <source>
        <strain evidence="5 6">WIWO2</strain>
    </source>
</reference>
<dbReference type="PRINTS" id="PR00032">
    <property type="entry name" value="HTHARAC"/>
</dbReference>
<evidence type="ECO:0000256" key="3">
    <source>
        <dbReference type="ARBA" id="ARBA00023163"/>
    </source>
</evidence>
<evidence type="ECO:0000259" key="4">
    <source>
        <dbReference type="PROSITE" id="PS01124"/>
    </source>
</evidence>
<gene>
    <name evidence="5" type="ORF">POL72_41145</name>
</gene>
<keyword evidence="3" id="KW-0804">Transcription</keyword>
<organism evidence="5 6">
    <name type="scientific">Sorangium atrum</name>
    <dbReference type="NCBI Taxonomy" id="2995308"/>
    <lineage>
        <taxon>Bacteria</taxon>
        <taxon>Pseudomonadati</taxon>
        <taxon>Myxococcota</taxon>
        <taxon>Polyangia</taxon>
        <taxon>Polyangiales</taxon>
        <taxon>Polyangiaceae</taxon>
        <taxon>Sorangium</taxon>
    </lineage>
</organism>
<dbReference type="SUPFAM" id="SSF51182">
    <property type="entry name" value="RmlC-like cupins"/>
    <property type="match status" value="1"/>
</dbReference>
<evidence type="ECO:0000256" key="1">
    <source>
        <dbReference type="ARBA" id="ARBA00023015"/>
    </source>
</evidence>
<dbReference type="PANTHER" id="PTHR11019">
    <property type="entry name" value="HTH-TYPE TRANSCRIPTIONAL REGULATOR NIMR"/>
    <property type="match status" value="1"/>
</dbReference>
<dbReference type="CDD" id="cd06124">
    <property type="entry name" value="cupin_NimR-like_N"/>
    <property type="match status" value="1"/>
</dbReference>
<dbReference type="InterPro" id="IPR018060">
    <property type="entry name" value="HTH_AraC"/>
</dbReference>
<dbReference type="SMART" id="SM00342">
    <property type="entry name" value="HTH_ARAC"/>
    <property type="match status" value="1"/>
</dbReference>
<dbReference type="InterPro" id="IPR014710">
    <property type="entry name" value="RmlC-like_jellyroll"/>
</dbReference>